<keyword evidence="2" id="KW-1185">Reference proteome</keyword>
<proteinExistence type="predicted"/>
<dbReference type="SUPFAM" id="SSF53098">
    <property type="entry name" value="Ribonuclease H-like"/>
    <property type="match status" value="1"/>
</dbReference>
<reference evidence="1 2" key="1">
    <citation type="submission" date="2021-01" db="EMBL/GenBank/DDBJ databases">
        <title>Whole genome shotgun sequence of Asanoa iriomotensis NBRC 100142.</title>
        <authorList>
            <person name="Komaki H."/>
            <person name="Tamura T."/>
        </authorList>
    </citation>
    <scope>NUCLEOTIDE SEQUENCE [LARGE SCALE GENOMIC DNA]</scope>
    <source>
        <strain evidence="1 2">NBRC 100142</strain>
    </source>
</reference>
<sequence length="325" mass="34500">MTSYFVDNWDPAYGASFEATSAPATQSSAQVNTDVELPAAAWRPLTAPPTVRAPDVVLLVDGVRRIDASLWTREEDGTSHPGLAASYAAGVVRCDLRAGAASLAGALVERGLFTTSPTATDITAGSVRYGVRQISGAPDPARLIPAVQGPLTALEVAVSTQVRGESDDLLVVDGPLRNRRQLTRTIGYVKTQQSQYLDGALTAVVTALRPGERSPVFLMGTAWGGYTWYLRLPGPSGAPWAGIVRVECSTELPPQEAIELADLSLVTLPRFASTPYKDPRAPQNLIPIAGLERRLRTLLGDSRLLHRALTLAAARSTAVPTGARP</sequence>
<comment type="caution">
    <text evidence="1">The sequence shown here is derived from an EMBL/GenBank/DDBJ whole genome shotgun (WGS) entry which is preliminary data.</text>
</comment>
<dbReference type="EMBL" id="BONC01000026">
    <property type="protein sequence ID" value="GIF57815.1"/>
    <property type="molecule type" value="Genomic_DNA"/>
</dbReference>
<evidence type="ECO:0008006" key="3">
    <source>
        <dbReference type="Google" id="ProtNLM"/>
    </source>
</evidence>
<dbReference type="RefSeq" id="WP_203704117.1">
    <property type="nucleotide sequence ID" value="NZ_BAAALU010000009.1"/>
</dbReference>
<dbReference type="Proteomes" id="UP000624325">
    <property type="component" value="Unassembled WGS sequence"/>
</dbReference>
<gene>
    <name evidence="1" type="ORF">Air01nite_39100</name>
</gene>
<name>A0ABQ4C4V7_9ACTN</name>
<organism evidence="1 2">
    <name type="scientific">Asanoa iriomotensis</name>
    <dbReference type="NCBI Taxonomy" id="234613"/>
    <lineage>
        <taxon>Bacteria</taxon>
        <taxon>Bacillati</taxon>
        <taxon>Actinomycetota</taxon>
        <taxon>Actinomycetes</taxon>
        <taxon>Micromonosporales</taxon>
        <taxon>Micromonosporaceae</taxon>
        <taxon>Asanoa</taxon>
    </lineage>
</organism>
<evidence type="ECO:0000313" key="1">
    <source>
        <dbReference type="EMBL" id="GIF57815.1"/>
    </source>
</evidence>
<accession>A0ABQ4C4V7</accession>
<evidence type="ECO:0000313" key="2">
    <source>
        <dbReference type="Proteomes" id="UP000624325"/>
    </source>
</evidence>
<protein>
    <recommendedName>
        <fullName evidence="3">NurA domain-containing protein</fullName>
    </recommendedName>
</protein>
<dbReference type="InterPro" id="IPR012337">
    <property type="entry name" value="RNaseH-like_sf"/>
</dbReference>